<evidence type="ECO:0000256" key="2">
    <source>
        <dbReference type="SAM" id="Phobius"/>
    </source>
</evidence>
<feature type="transmembrane region" description="Helical" evidence="2">
    <location>
        <begin position="160"/>
        <end position="178"/>
    </location>
</feature>
<reference evidence="3 4" key="1">
    <citation type="submission" date="2019-06" db="EMBL/GenBank/DDBJ databases">
        <authorList>
            <person name="Broberg M."/>
        </authorList>
    </citation>
    <scope>NUCLEOTIDE SEQUENCE [LARGE SCALE GENOMIC DNA]</scope>
</reference>
<keyword evidence="2" id="KW-1133">Transmembrane helix</keyword>
<gene>
    <name evidence="3" type="ORF">CLO192961_LOCUS486585</name>
</gene>
<feature type="transmembrane region" description="Helical" evidence="2">
    <location>
        <begin position="120"/>
        <end position="140"/>
    </location>
</feature>
<evidence type="ECO:0000313" key="3">
    <source>
        <dbReference type="EMBL" id="VUC37873.1"/>
    </source>
</evidence>
<sequence>MVTNEIGSSALEQSASQLEQVSRPSSPSETLLQAPAPDLMADTNETIQAQDEATYQRRSRKLLAHDSSTPIPATSTTDEDNEDPDTAGASTNLIPPDTIEARKLCQKPTWRPFWLQRSTLIAFSGFFFGSAIALLSMLAYSQKSKGLTVVRMELANLWRFGPPAVLTAVATLWARVEFQTLRYFPWMTVHKENLSGHRITSLDYTSLILPKVIVLSLKRKDFLVCLVSVLAILMKAQVVLSASLFYNEDVESSFPLEIELLDSFQTTKMPNPGYNSASYFAARAFHDFHMNLPFGITEQAAYQTFKPVGSDTGTRGTSDMPITVTVDALFTDIQCLPMKGFESSLTPLPKGRRGQLVYNFTFDVLFEGCDRPVRVGNRGMWLFSQVQPGYWMIKTIKETPSPCPSLPTQFPPFVYLGHLEKPSETNRSIPVVEKCAAAICAPTAWVTKVEVIDNGIEPVLRLLPGQEVTEVVSNPWSLLTNITPPLVGGWNIDDGPSANQAGPLSVDSMWFGMNGANVTDKSLYQNERLIGAVQNLTKALGPFISNAHLRGNGKSSTIGVKNRGNSKAEGGPKDLHCYGCYLHCFGSGCRLGSD</sequence>
<dbReference type="Proteomes" id="UP000766486">
    <property type="component" value="Unassembled WGS sequence"/>
</dbReference>
<evidence type="ECO:0000313" key="4">
    <source>
        <dbReference type="Proteomes" id="UP000766486"/>
    </source>
</evidence>
<keyword evidence="2" id="KW-0472">Membrane</keyword>
<protein>
    <submittedName>
        <fullName evidence="3">Uncharacterized protein</fullName>
    </submittedName>
</protein>
<feature type="compositionally biased region" description="Polar residues" evidence="1">
    <location>
        <begin position="43"/>
        <end position="53"/>
    </location>
</feature>
<dbReference type="InterPro" id="IPR021840">
    <property type="entry name" value="DUF3433"/>
</dbReference>
<dbReference type="EMBL" id="CABFNS010001060">
    <property type="protein sequence ID" value="VUC37873.1"/>
    <property type="molecule type" value="Genomic_DNA"/>
</dbReference>
<accession>A0ABY6V287</accession>
<feature type="compositionally biased region" description="Polar residues" evidence="1">
    <location>
        <begin position="66"/>
        <end position="76"/>
    </location>
</feature>
<feature type="transmembrane region" description="Helical" evidence="2">
    <location>
        <begin position="222"/>
        <end position="246"/>
    </location>
</feature>
<keyword evidence="4" id="KW-1185">Reference proteome</keyword>
<feature type="compositionally biased region" description="Polar residues" evidence="1">
    <location>
        <begin position="1"/>
        <end position="31"/>
    </location>
</feature>
<comment type="caution">
    <text evidence="3">The sequence shown here is derived from an EMBL/GenBank/DDBJ whole genome shotgun (WGS) entry which is preliminary data.</text>
</comment>
<keyword evidence="2" id="KW-0812">Transmembrane</keyword>
<dbReference type="Pfam" id="PF11915">
    <property type="entry name" value="DUF3433"/>
    <property type="match status" value="1"/>
</dbReference>
<evidence type="ECO:0000256" key="1">
    <source>
        <dbReference type="SAM" id="MobiDB-lite"/>
    </source>
</evidence>
<proteinExistence type="predicted"/>
<organism evidence="3 4">
    <name type="scientific">Bionectria ochroleuca</name>
    <name type="common">Gliocladium roseum</name>
    <dbReference type="NCBI Taxonomy" id="29856"/>
    <lineage>
        <taxon>Eukaryota</taxon>
        <taxon>Fungi</taxon>
        <taxon>Dikarya</taxon>
        <taxon>Ascomycota</taxon>
        <taxon>Pezizomycotina</taxon>
        <taxon>Sordariomycetes</taxon>
        <taxon>Hypocreomycetidae</taxon>
        <taxon>Hypocreales</taxon>
        <taxon>Bionectriaceae</taxon>
        <taxon>Clonostachys</taxon>
    </lineage>
</organism>
<name>A0ABY6V287_BIOOC</name>
<feature type="region of interest" description="Disordered" evidence="1">
    <location>
        <begin position="1"/>
        <end position="94"/>
    </location>
</feature>